<dbReference type="RefSeq" id="WP_220194620.1">
    <property type="nucleotide sequence ID" value="NZ_BNJF01000001.1"/>
</dbReference>
<comment type="caution">
    <text evidence="1">The sequence shown here is derived from an EMBL/GenBank/DDBJ whole genome shotgun (WGS) entry which is preliminary data.</text>
</comment>
<reference evidence="1" key="1">
    <citation type="submission" date="2020-10" db="EMBL/GenBank/DDBJ databases">
        <title>Taxonomic study of unclassified bacteria belonging to the class Ktedonobacteria.</title>
        <authorList>
            <person name="Yabe S."/>
            <person name="Wang C.M."/>
            <person name="Zheng Y."/>
            <person name="Sakai Y."/>
            <person name="Cavaletti L."/>
            <person name="Monciardini P."/>
            <person name="Donadio S."/>
        </authorList>
    </citation>
    <scope>NUCLEOTIDE SEQUENCE</scope>
    <source>
        <strain evidence="1">SOSP1-1</strain>
    </source>
</reference>
<evidence type="ECO:0000313" key="1">
    <source>
        <dbReference type="EMBL" id="GHO45273.1"/>
    </source>
</evidence>
<accession>A0A8J3I3D6</accession>
<gene>
    <name evidence="1" type="ORF">KSX_34360</name>
</gene>
<sequence>MEPIQFELGDRLRLRKQHPCGCFDWEVVRLGADIGLRCEKCGRRILLPRSEVERRIKQKLPRLPKPEDEYDPYES</sequence>
<dbReference type="Pfam" id="PF06107">
    <property type="entry name" value="DUF951"/>
    <property type="match status" value="1"/>
</dbReference>
<dbReference type="PANTHER" id="PTHR38455">
    <property type="entry name" value="HYPOTHETICAL CYTOSOLIC PROTEIN"/>
    <property type="match status" value="1"/>
</dbReference>
<name>A0A8J3I3D6_9CHLR</name>
<keyword evidence="2" id="KW-1185">Reference proteome</keyword>
<evidence type="ECO:0000313" key="2">
    <source>
        <dbReference type="Proteomes" id="UP000612362"/>
    </source>
</evidence>
<dbReference type="PIRSF" id="PIRSF037263">
    <property type="entry name" value="DUF951_bac"/>
    <property type="match status" value="1"/>
</dbReference>
<dbReference type="Proteomes" id="UP000612362">
    <property type="component" value="Unassembled WGS sequence"/>
</dbReference>
<protein>
    <recommendedName>
        <fullName evidence="3">DUF951 domain-containing protein</fullName>
    </recommendedName>
</protein>
<proteinExistence type="predicted"/>
<evidence type="ECO:0008006" key="3">
    <source>
        <dbReference type="Google" id="ProtNLM"/>
    </source>
</evidence>
<dbReference type="InterPro" id="IPR009296">
    <property type="entry name" value="DUF951"/>
</dbReference>
<dbReference type="EMBL" id="BNJF01000001">
    <property type="protein sequence ID" value="GHO45273.1"/>
    <property type="molecule type" value="Genomic_DNA"/>
</dbReference>
<dbReference type="PANTHER" id="PTHR38455:SF1">
    <property type="entry name" value="DUF951 DOMAIN-CONTAINING PROTEIN"/>
    <property type="match status" value="1"/>
</dbReference>
<organism evidence="1 2">
    <name type="scientific">Ktedonospora formicarum</name>
    <dbReference type="NCBI Taxonomy" id="2778364"/>
    <lineage>
        <taxon>Bacteria</taxon>
        <taxon>Bacillati</taxon>
        <taxon>Chloroflexota</taxon>
        <taxon>Ktedonobacteria</taxon>
        <taxon>Ktedonobacterales</taxon>
        <taxon>Ktedonobacteraceae</taxon>
        <taxon>Ktedonospora</taxon>
    </lineage>
</organism>
<dbReference type="AlphaFoldDB" id="A0A8J3I3D6"/>